<protein>
    <submittedName>
        <fullName evidence="1">Uncharacterized protein</fullName>
    </submittedName>
</protein>
<comment type="caution">
    <text evidence="1">The sequence shown here is derived from an EMBL/GenBank/DDBJ whole genome shotgun (WGS) entry which is preliminary data.</text>
</comment>
<proteinExistence type="predicted"/>
<gene>
    <name evidence="1" type="ORF">LBU54_11150</name>
</gene>
<sequence>MEDYLHKSIPNLKPFDFDLHHDSHFINQQWVLVNGISKKKSVYTFRKDNILEIKRRNQIINTSWYINARNVFSIETEDGLIRVKAYFKDNDILVLNRQDKKDFAVYINTTNYESELNSVDDIKDYLKEKYKQKASNVIYEHKFYYIEKSKEFGPFKVEELSHKVKNEEISAYCFVRDINEADYSKRLRINDLIAELQT</sequence>
<evidence type="ECO:0000313" key="2">
    <source>
        <dbReference type="Proteomes" id="UP001198901"/>
    </source>
</evidence>
<dbReference type="RefSeq" id="WP_224529445.1">
    <property type="nucleotide sequence ID" value="NZ_JAIUJR010000007.1"/>
</dbReference>
<keyword evidence="2" id="KW-1185">Reference proteome</keyword>
<reference evidence="2" key="1">
    <citation type="submission" date="2023-07" db="EMBL/GenBank/DDBJ databases">
        <authorList>
            <person name="Yue Y."/>
        </authorList>
    </citation>
    <scope>NUCLEOTIDE SEQUENCE [LARGE SCALE GENOMIC DNA]</scope>
    <source>
        <strain evidence="2">D23</strain>
    </source>
</reference>
<organism evidence="1 2">
    <name type="scientific">Winogradskyella alexanderae</name>
    <dbReference type="NCBI Taxonomy" id="2877123"/>
    <lineage>
        <taxon>Bacteria</taxon>
        <taxon>Pseudomonadati</taxon>
        <taxon>Bacteroidota</taxon>
        <taxon>Flavobacteriia</taxon>
        <taxon>Flavobacteriales</taxon>
        <taxon>Flavobacteriaceae</taxon>
        <taxon>Winogradskyella</taxon>
    </lineage>
</organism>
<dbReference type="EMBL" id="JAIUJR010000007">
    <property type="protein sequence ID" value="MCA0133141.1"/>
    <property type="molecule type" value="Genomic_DNA"/>
</dbReference>
<dbReference type="Proteomes" id="UP001198901">
    <property type="component" value="Unassembled WGS sequence"/>
</dbReference>
<accession>A0ABS7XSY2</accession>
<name>A0ABS7XSY2_9FLAO</name>
<evidence type="ECO:0000313" key="1">
    <source>
        <dbReference type="EMBL" id="MCA0133141.1"/>
    </source>
</evidence>